<organism evidence="3 4">
    <name type="scientific">Mortierella hygrophila</name>
    <dbReference type="NCBI Taxonomy" id="979708"/>
    <lineage>
        <taxon>Eukaryota</taxon>
        <taxon>Fungi</taxon>
        <taxon>Fungi incertae sedis</taxon>
        <taxon>Mucoromycota</taxon>
        <taxon>Mortierellomycotina</taxon>
        <taxon>Mortierellomycetes</taxon>
        <taxon>Mortierellales</taxon>
        <taxon>Mortierellaceae</taxon>
        <taxon>Mortierella</taxon>
    </lineage>
</organism>
<sequence length="550" mass="62317">MAVISTLAKSIKPALILKSFFTLLSTYLLYKTYLYPTFLSPLRRIPGPNTSKNNKYYIPFLGHFLDLLREEPGKTYRDWIDQYGGIVAYKGLFNSPEVVLGDPKAIYHVFSTHAYDYPKPERTIRLLSQVIGKGVLLVEGDVHRKQRKMLNPAFSHKHIKEMVSTMATPAEMLGRMWEERVDVSEDGYVEIDIVPDLGACTLDIIGQAGFGYDFQALTVPNNELSHAYRQLFVSNSRMIQLLRFFVPYYVDIPFKHNRIRKQSARTIDKVTTRIIQEKRAQIVEGKGLGEEGDGKDLMSILIRANEQVGTLDDGKLTDTELKAQIMTFMAAGHETTSATVTWMLHIFSTHPEVQRKVRQELLDHIGLPTTSETNTCPLSYDTLNALPYLGACVKELLRFIPPVPTTSRVAAKDDTILGYDIPKGTRIILSAAALHKLKSVYGDDAEEFKPERWMDPSLFSEEEKESIKFVTPDMTWAYVPFLTGPRNCIGSKFATIETKILLYYLLINLEYAPVPGFEFSRSASVTMKPYPGMRLIVKRVQHEVPVVVEA</sequence>
<dbReference type="AlphaFoldDB" id="A0A9P6F1V6"/>
<evidence type="ECO:0000313" key="4">
    <source>
        <dbReference type="Proteomes" id="UP000723463"/>
    </source>
</evidence>
<proteinExistence type="inferred from homology"/>
<comment type="cofactor">
    <cofactor evidence="2">
        <name>heme</name>
        <dbReference type="ChEBI" id="CHEBI:30413"/>
    </cofactor>
</comment>
<dbReference type="InterPro" id="IPR050196">
    <property type="entry name" value="Cytochrome_P450_Monoox"/>
</dbReference>
<keyword evidence="4" id="KW-1185">Reference proteome</keyword>
<keyword evidence="2" id="KW-0408">Iron</keyword>
<dbReference type="CDD" id="cd11069">
    <property type="entry name" value="CYP_FUM15-like"/>
    <property type="match status" value="1"/>
</dbReference>
<keyword evidence="2" id="KW-0349">Heme</keyword>
<dbReference type="GO" id="GO:0005506">
    <property type="term" value="F:iron ion binding"/>
    <property type="evidence" value="ECO:0007669"/>
    <property type="project" value="InterPro"/>
</dbReference>
<keyword evidence="2" id="KW-0479">Metal-binding</keyword>
<dbReference type="InterPro" id="IPR002401">
    <property type="entry name" value="Cyt_P450_E_grp-I"/>
</dbReference>
<gene>
    <name evidence="3" type="ORF">EC957_004329</name>
</gene>
<accession>A0A9P6F1V6</accession>
<dbReference type="GO" id="GO:0004497">
    <property type="term" value="F:monooxygenase activity"/>
    <property type="evidence" value="ECO:0007669"/>
    <property type="project" value="InterPro"/>
</dbReference>
<evidence type="ECO:0000256" key="2">
    <source>
        <dbReference type="PIRSR" id="PIRSR602401-1"/>
    </source>
</evidence>
<dbReference type="Gene3D" id="1.10.630.10">
    <property type="entry name" value="Cytochrome P450"/>
    <property type="match status" value="1"/>
</dbReference>
<dbReference type="SUPFAM" id="SSF48264">
    <property type="entry name" value="Cytochrome P450"/>
    <property type="match status" value="1"/>
</dbReference>
<feature type="binding site" description="axial binding residue" evidence="2">
    <location>
        <position position="488"/>
    </location>
    <ligand>
        <name>heme</name>
        <dbReference type="ChEBI" id="CHEBI:30413"/>
    </ligand>
    <ligandPart>
        <name>Fe</name>
        <dbReference type="ChEBI" id="CHEBI:18248"/>
    </ligandPart>
</feature>
<dbReference type="Proteomes" id="UP000723463">
    <property type="component" value="Unassembled WGS sequence"/>
</dbReference>
<name>A0A9P6F1V6_9FUNG</name>
<dbReference type="EMBL" id="JAAAXW010000201">
    <property type="protein sequence ID" value="KAF9540435.1"/>
    <property type="molecule type" value="Genomic_DNA"/>
</dbReference>
<evidence type="ECO:0000313" key="3">
    <source>
        <dbReference type="EMBL" id="KAF9540435.1"/>
    </source>
</evidence>
<dbReference type="PRINTS" id="PR00385">
    <property type="entry name" value="P450"/>
</dbReference>
<protein>
    <recommendedName>
        <fullName evidence="5">Cytochrome P450</fullName>
    </recommendedName>
</protein>
<evidence type="ECO:0008006" key="5">
    <source>
        <dbReference type="Google" id="ProtNLM"/>
    </source>
</evidence>
<dbReference type="GO" id="GO:0016705">
    <property type="term" value="F:oxidoreductase activity, acting on paired donors, with incorporation or reduction of molecular oxygen"/>
    <property type="evidence" value="ECO:0007669"/>
    <property type="project" value="InterPro"/>
</dbReference>
<dbReference type="InterPro" id="IPR001128">
    <property type="entry name" value="Cyt_P450"/>
</dbReference>
<comment type="caution">
    <text evidence="3">The sequence shown here is derived from an EMBL/GenBank/DDBJ whole genome shotgun (WGS) entry which is preliminary data.</text>
</comment>
<dbReference type="GO" id="GO:0020037">
    <property type="term" value="F:heme binding"/>
    <property type="evidence" value="ECO:0007669"/>
    <property type="project" value="InterPro"/>
</dbReference>
<dbReference type="PRINTS" id="PR00463">
    <property type="entry name" value="EP450I"/>
</dbReference>
<dbReference type="InterPro" id="IPR036396">
    <property type="entry name" value="Cyt_P450_sf"/>
</dbReference>
<dbReference type="Pfam" id="PF00067">
    <property type="entry name" value="p450"/>
    <property type="match status" value="1"/>
</dbReference>
<dbReference type="PANTHER" id="PTHR24291">
    <property type="entry name" value="CYTOCHROME P450 FAMILY 4"/>
    <property type="match status" value="1"/>
</dbReference>
<evidence type="ECO:0000256" key="1">
    <source>
        <dbReference type="ARBA" id="ARBA00010617"/>
    </source>
</evidence>
<reference evidence="3" key="1">
    <citation type="journal article" date="2020" name="Fungal Divers.">
        <title>Resolving the Mortierellaceae phylogeny through synthesis of multi-gene phylogenetics and phylogenomics.</title>
        <authorList>
            <person name="Vandepol N."/>
            <person name="Liber J."/>
            <person name="Desiro A."/>
            <person name="Na H."/>
            <person name="Kennedy M."/>
            <person name="Barry K."/>
            <person name="Grigoriev I.V."/>
            <person name="Miller A.N."/>
            <person name="O'Donnell K."/>
            <person name="Stajich J.E."/>
            <person name="Bonito G."/>
        </authorList>
    </citation>
    <scope>NUCLEOTIDE SEQUENCE</scope>
    <source>
        <strain evidence="3">NRRL 2591</strain>
    </source>
</reference>
<comment type="similarity">
    <text evidence="1">Belongs to the cytochrome P450 family.</text>
</comment>
<dbReference type="PANTHER" id="PTHR24291:SF175">
    <property type="entry name" value="CYTOCHROME P450"/>
    <property type="match status" value="1"/>
</dbReference>